<accession>A0A1B9B6X0</accession>
<evidence type="ECO:0000256" key="4">
    <source>
        <dbReference type="ARBA" id="ARBA00022967"/>
    </source>
</evidence>
<keyword evidence="1" id="KW-0813">Transport</keyword>
<dbReference type="SUPFAM" id="SSF52540">
    <property type="entry name" value="P-loop containing nucleoside triphosphate hydrolases"/>
    <property type="match status" value="1"/>
</dbReference>
<dbReference type="Pfam" id="PF00005">
    <property type="entry name" value="ABC_tran"/>
    <property type="match status" value="1"/>
</dbReference>
<dbReference type="PANTHER" id="PTHR42788">
    <property type="entry name" value="TAURINE IMPORT ATP-BINDING PROTEIN-RELATED"/>
    <property type="match status" value="1"/>
</dbReference>
<dbReference type="InterPro" id="IPR003593">
    <property type="entry name" value="AAA+_ATPase"/>
</dbReference>
<feature type="domain" description="ABC transporter" evidence="5">
    <location>
        <begin position="3"/>
        <end position="227"/>
    </location>
</feature>
<dbReference type="GO" id="GO:0016887">
    <property type="term" value="F:ATP hydrolysis activity"/>
    <property type="evidence" value="ECO:0007669"/>
    <property type="project" value="InterPro"/>
</dbReference>
<protein>
    <submittedName>
        <fullName evidence="6">Nitrate ABC transporter ATP-binding protein</fullName>
    </submittedName>
</protein>
<proteinExistence type="predicted"/>
<dbReference type="GO" id="GO:0005524">
    <property type="term" value="F:ATP binding"/>
    <property type="evidence" value="ECO:0007669"/>
    <property type="project" value="UniProtKB-KW"/>
</dbReference>
<evidence type="ECO:0000259" key="5">
    <source>
        <dbReference type="PROSITE" id="PS50893"/>
    </source>
</evidence>
<dbReference type="EMBL" id="MAYT01000005">
    <property type="protein sequence ID" value="OCA91845.1"/>
    <property type="molecule type" value="Genomic_DNA"/>
</dbReference>
<evidence type="ECO:0000313" key="7">
    <source>
        <dbReference type="Proteomes" id="UP000092578"/>
    </source>
</evidence>
<dbReference type="Gene3D" id="3.40.50.300">
    <property type="entry name" value="P-loop containing nucleotide triphosphate hydrolases"/>
    <property type="match status" value="1"/>
</dbReference>
<dbReference type="InterPro" id="IPR003439">
    <property type="entry name" value="ABC_transporter-like_ATP-bd"/>
</dbReference>
<keyword evidence="2" id="KW-0547">Nucleotide-binding</keyword>
<name>A0A1B9B6X0_9BACI</name>
<gene>
    <name evidence="6" type="ORF">A8F95_19645</name>
</gene>
<evidence type="ECO:0000256" key="2">
    <source>
        <dbReference type="ARBA" id="ARBA00022741"/>
    </source>
</evidence>
<dbReference type="InterPro" id="IPR027417">
    <property type="entry name" value="P-loop_NTPase"/>
</dbReference>
<keyword evidence="4" id="KW-1278">Translocase</keyword>
<dbReference type="PROSITE" id="PS50893">
    <property type="entry name" value="ABC_TRANSPORTER_2"/>
    <property type="match status" value="1"/>
</dbReference>
<evidence type="ECO:0000256" key="3">
    <source>
        <dbReference type="ARBA" id="ARBA00022840"/>
    </source>
</evidence>
<dbReference type="PANTHER" id="PTHR42788:SF13">
    <property type="entry name" value="ALIPHATIC SULFONATES IMPORT ATP-BINDING PROTEIN SSUB"/>
    <property type="match status" value="1"/>
</dbReference>
<dbReference type="SMART" id="SM00382">
    <property type="entry name" value="AAA"/>
    <property type="match status" value="1"/>
</dbReference>
<keyword evidence="3 6" id="KW-0067">ATP-binding</keyword>
<evidence type="ECO:0000313" key="6">
    <source>
        <dbReference type="EMBL" id="OCA91845.1"/>
    </source>
</evidence>
<dbReference type="PROSITE" id="PS00211">
    <property type="entry name" value="ABC_TRANSPORTER_1"/>
    <property type="match status" value="1"/>
</dbReference>
<dbReference type="Proteomes" id="UP000092578">
    <property type="component" value="Unassembled WGS sequence"/>
</dbReference>
<comment type="caution">
    <text evidence="6">The sequence shown here is derived from an EMBL/GenBank/DDBJ whole genome shotgun (WGS) entry which is preliminary data.</text>
</comment>
<keyword evidence="7" id="KW-1185">Reference proteome</keyword>
<evidence type="ECO:0000256" key="1">
    <source>
        <dbReference type="ARBA" id="ARBA00022448"/>
    </source>
</evidence>
<reference evidence="7" key="1">
    <citation type="submission" date="2016-05" db="EMBL/GenBank/DDBJ databases">
        <authorList>
            <person name="Liu B."/>
            <person name="Wang J."/>
            <person name="Zhu Y."/>
            <person name="Liu G."/>
            <person name="Chen Q."/>
            <person name="Chen Z."/>
            <person name="Lan J."/>
            <person name="Che J."/>
            <person name="Ge C."/>
            <person name="Shi H."/>
            <person name="Pan Z."/>
            <person name="Liu X."/>
        </authorList>
    </citation>
    <scope>NUCLEOTIDE SEQUENCE [LARGE SCALE GENOMIC DNA]</scope>
    <source>
        <strain evidence="7">FJAT-27215</strain>
    </source>
</reference>
<dbReference type="CDD" id="cd03293">
    <property type="entry name" value="ABC_NrtD_SsuB_transporters"/>
    <property type="match status" value="1"/>
</dbReference>
<sequence length="239" mass="26869">MTKSFANTDYYVLENVNLSIQRGEFFILLGPSGCGKSTLLNIVSGFIEKSAGEMSVDEEEVHKPGRNRGVVFQQADAALFPWLTVKENVEFGLKMKKVPKNTREQASAHYINVVGLQGHEGKFPRELSGGMKQRVQLARVLANDPDILLMDEPFGALDAMTRRTMQTELVRIWKETNKTVIFVTHDIQEALLLGQKVGVMSVGPSSNIETIYDISLPYPRSFSDKEFSLLYHKVQSHFD</sequence>
<organism evidence="6 7">
    <name type="scientific">Pseudobacillus wudalianchiensis</name>
    <dbReference type="NCBI Taxonomy" id="1743143"/>
    <lineage>
        <taxon>Bacteria</taxon>
        <taxon>Bacillati</taxon>
        <taxon>Bacillota</taxon>
        <taxon>Bacilli</taxon>
        <taxon>Bacillales</taxon>
        <taxon>Bacillaceae</taxon>
        <taxon>Pseudobacillus</taxon>
    </lineage>
</organism>
<dbReference type="InterPro" id="IPR017871">
    <property type="entry name" value="ABC_transporter-like_CS"/>
</dbReference>
<dbReference type="AlphaFoldDB" id="A0A1B9B6X0"/>
<dbReference type="InterPro" id="IPR050166">
    <property type="entry name" value="ABC_transporter_ATP-bind"/>
</dbReference>